<name>A0A1R3GHS3_9ROSI</name>
<reference evidence="3" key="1">
    <citation type="submission" date="2013-09" db="EMBL/GenBank/DDBJ databases">
        <title>Corchorus olitorius genome sequencing.</title>
        <authorList>
            <person name="Alam M."/>
            <person name="Haque M.S."/>
            <person name="Islam M.S."/>
            <person name="Emdad E.M."/>
            <person name="Islam M.M."/>
            <person name="Ahmed B."/>
            <person name="Halim A."/>
            <person name="Hossen Q.M.M."/>
            <person name="Hossain M.Z."/>
            <person name="Ahmed R."/>
            <person name="Khan M.M."/>
            <person name="Islam R."/>
            <person name="Rashid M.M."/>
            <person name="Khan S.A."/>
            <person name="Rahman M.S."/>
            <person name="Alam M."/>
            <person name="Yahiya A.S."/>
            <person name="Khan M.S."/>
            <person name="Azam M.S."/>
            <person name="Haque T."/>
            <person name="Lashkar M.Z.H."/>
            <person name="Akhand A.I."/>
            <person name="Morshed G."/>
            <person name="Roy S."/>
            <person name="Uddin K.S."/>
            <person name="Rabeya T."/>
            <person name="Hossain A.S."/>
            <person name="Chowdhury A."/>
            <person name="Snigdha A.R."/>
            <person name="Mortoza M.S."/>
            <person name="Matin S.A."/>
            <person name="Hoque S.M.E."/>
            <person name="Islam M.K."/>
            <person name="Roy D.K."/>
            <person name="Haider R."/>
            <person name="Moosa M.M."/>
            <person name="Elias S.M."/>
            <person name="Hasan A.M."/>
            <person name="Jahan S."/>
            <person name="Shafiuddin M."/>
            <person name="Mahmood N."/>
            <person name="Shommy N.S."/>
        </authorList>
    </citation>
    <scope>NUCLEOTIDE SEQUENCE [LARGE SCALE GENOMIC DNA]</scope>
    <source>
        <strain evidence="3">cv. O-4</strain>
    </source>
</reference>
<accession>A0A1R3GHS3</accession>
<keyword evidence="3" id="KW-1185">Reference proteome</keyword>
<sequence>MSRINLRGEGVRTHQETHYSNAGSMGKPRFNQFHCPNRMFYLTQISFRNGGMAYKRGFPVPELKL</sequence>
<feature type="region of interest" description="Disordered" evidence="1">
    <location>
        <begin position="1"/>
        <end position="27"/>
    </location>
</feature>
<keyword evidence="2" id="KW-0472">Membrane</keyword>
<comment type="caution">
    <text evidence="2">The sequence shown here is derived from an EMBL/GenBank/DDBJ whole genome shotgun (WGS) entry which is preliminary data.</text>
</comment>
<dbReference type="AlphaFoldDB" id="A0A1R3GHS3"/>
<keyword evidence="2" id="KW-0812">Transmembrane</keyword>
<gene>
    <name evidence="2" type="ORF">COLO4_35235</name>
</gene>
<dbReference type="EMBL" id="AWUE01022517">
    <property type="protein sequence ID" value="OMO57607.1"/>
    <property type="molecule type" value="Genomic_DNA"/>
</dbReference>
<evidence type="ECO:0000313" key="3">
    <source>
        <dbReference type="Proteomes" id="UP000187203"/>
    </source>
</evidence>
<proteinExistence type="predicted"/>
<evidence type="ECO:0000313" key="2">
    <source>
        <dbReference type="EMBL" id="OMO57607.1"/>
    </source>
</evidence>
<evidence type="ECO:0000256" key="1">
    <source>
        <dbReference type="SAM" id="MobiDB-lite"/>
    </source>
</evidence>
<protein>
    <submittedName>
        <fullName evidence="2">Cystic fibrosis transmembrane conductance regulator-like protein</fullName>
    </submittedName>
</protein>
<dbReference type="Proteomes" id="UP000187203">
    <property type="component" value="Unassembled WGS sequence"/>
</dbReference>
<organism evidence="2 3">
    <name type="scientific">Corchorus olitorius</name>
    <dbReference type="NCBI Taxonomy" id="93759"/>
    <lineage>
        <taxon>Eukaryota</taxon>
        <taxon>Viridiplantae</taxon>
        <taxon>Streptophyta</taxon>
        <taxon>Embryophyta</taxon>
        <taxon>Tracheophyta</taxon>
        <taxon>Spermatophyta</taxon>
        <taxon>Magnoliopsida</taxon>
        <taxon>eudicotyledons</taxon>
        <taxon>Gunneridae</taxon>
        <taxon>Pentapetalae</taxon>
        <taxon>rosids</taxon>
        <taxon>malvids</taxon>
        <taxon>Malvales</taxon>
        <taxon>Malvaceae</taxon>
        <taxon>Grewioideae</taxon>
        <taxon>Apeibeae</taxon>
        <taxon>Corchorus</taxon>
    </lineage>
</organism>